<feature type="binding site" evidence="4">
    <location>
        <position position="145"/>
    </location>
    <ligand>
        <name>pyridoxal 5'-phosphate</name>
        <dbReference type="ChEBI" id="CHEBI:597326"/>
    </ligand>
</feature>
<dbReference type="Gene3D" id="3.90.1150.10">
    <property type="entry name" value="Aspartate Aminotransferase, domain 1"/>
    <property type="match status" value="1"/>
</dbReference>
<dbReference type="GO" id="GO:0005737">
    <property type="term" value="C:cytoplasm"/>
    <property type="evidence" value="ECO:0007669"/>
    <property type="project" value="UniProtKB-SubCell"/>
</dbReference>
<keyword evidence="2 4" id="KW-0378">Hydrolase</keyword>
<keyword evidence="4" id="KW-0963">Cytoplasm</keyword>
<feature type="binding site" evidence="4">
    <location>
        <position position="262"/>
    </location>
    <ligand>
        <name>pyridoxal 5'-phosphate</name>
        <dbReference type="ChEBI" id="CHEBI:597326"/>
    </ligand>
</feature>
<evidence type="ECO:0000313" key="8">
    <source>
        <dbReference type="Proteomes" id="UP000245768"/>
    </source>
</evidence>
<dbReference type="FunFam" id="3.40.640.10:FF:000031">
    <property type="entry name" value="Kynureninase"/>
    <property type="match status" value="1"/>
</dbReference>
<dbReference type="OrthoDB" id="5978656at2759"/>
<dbReference type="GO" id="GO:0019441">
    <property type="term" value="P:L-tryptophan catabolic process to kynurenine"/>
    <property type="evidence" value="ECO:0007669"/>
    <property type="project" value="TreeGrafter"/>
</dbReference>
<keyword evidence="8" id="KW-1185">Reference proteome</keyword>
<proteinExistence type="inferred from homology"/>
<dbReference type="Pfam" id="PF00266">
    <property type="entry name" value="Aminotran_5"/>
    <property type="match status" value="1"/>
</dbReference>
<evidence type="ECO:0000259" key="6">
    <source>
        <dbReference type="Pfam" id="PF00266"/>
    </source>
</evidence>
<dbReference type="AlphaFoldDB" id="A0A316YHL6"/>
<dbReference type="GO" id="GO:0043420">
    <property type="term" value="P:anthranilate metabolic process"/>
    <property type="evidence" value="ECO:0007669"/>
    <property type="project" value="UniProtKB-UniRule"/>
</dbReference>
<dbReference type="InterPro" id="IPR015422">
    <property type="entry name" value="PyrdxlP-dep_Trfase_small"/>
</dbReference>
<comment type="pathway">
    <text evidence="4">Cofactor biosynthesis; NAD(+) biosynthesis; quinolinate from L-kynurenine: step 2/3.</text>
</comment>
<comment type="caution">
    <text evidence="4">Lacks conserved residue(s) required for the propagation of feature annotation.</text>
</comment>
<dbReference type="GO" id="GO:0030429">
    <property type="term" value="F:kynureninase activity"/>
    <property type="evidence" value="ECO:0007669"/>
    <property type="project" value="UniProtKB-UniRule"/>
</dbReference>
<feature type="binding site" evidence="4">
    <location>
        <begin position="174"/>
        <end position="177"/>
    </location>
    <ligand>
        <name>pyridoxal 5'-phosphate</name>
        <dbReference type="ChEBI" id="CHEBI:597326"/>
    </ligand>
</feature>
<feature type="binding site" evidence="4">
    <location>
        <position position="284"/>
    </location>
    <ligand>
        <name>pyridoxal 5'-phosphate</name>
        <dbReference type="ChEBI" id="CHEBI:597326"/>
    </ligand>
</feature>
<feature type="binding site" evidence="4">
    <location>
        <position position="362"/>
    </location>
    <ligand>
        <name>pyridoxal 5'-phosphate</name>
        <dbReference type="ChEBI" id="CHEBI:597326"/>
    </ligand>
</feature>
<feature type="modified residue" description="N6-(pyridoxal phosphate)lysine" evidence="4">
    <location>
        <position position="285"/>
    </location>
</feature>
<keyword evidence="3 4" id="KW-0663">Pyridoxal phosphate</keyword>
<feature type="binding site" evidence="4">
    <location>
        <position position="259"/>
    </location>
    <ligand>
        <name>pyridoxal 5'-phosphate</name>
        <dbReference type="ChEBI" id="CHEBI:597326"/>
    </ligand>
</feature>
<dbReference type="STRING" id="215250.A0A316YHL6"/>
<comment type="pathway">
    <text evidence="4">Amino-acid degradation; L-kynurenine degradation; L-alanine and anthranilate from L-kynurenine: step 1/1.</text>
</comment>
<protein>
    <recommendedName>
        <fullName evidence="4">Kynureninase</fullName>
        <ecNumber evidence="4">3.7.1.3</ecNumber>
    </recommendedName>
    <alternativeName>
        <fullName evidence="4">Biosynthesis of nicotinic acid protein 5</fullName>
    </alternativeName>
    <alternativeName>
        <fullName evidence="4">L-kynurenine hydrolase</fullName>
    </alternativeName>
</protein>
<keyword evidence="1 4" id="KW-0662">Pyridine nucleotide biosynthesis</keyword>
<dbReference type="Pfam" id="PF22580">
    <property type="entry name" value="KYNU_C"/>
    <property type="match status" value="2"/>
</dbReference>
<dbReference type="GO" id="GO:0030170">
    <property type="term" value="F:pyridoxal phosphate binding"/>
    <property type="evidence" value="ECO:0007669"/>
    <property type="project" value="UniProtKB-UniRule"/>
</dbReference>
<evidence type="ECO:0000256" key="2">
    <source>
        <dbReference type="ARBA" id="ARBA00022801"/>
    </source>
</evidence>
<dbReference type="InterPro" id="IPR015421">
    <property type="entry name" value="PyrdxlP-dep_Trfase_major"/>
</dbReference>
<sequence>MSKLSPITFSKEEFVKELEGLAKAGKAAATTSREVAEILDQSDALRTLRDEYNVPTLADVGASVANGSGPDTKALYLCGNSLGLLSKTSRKYVEEEIDAWSRKAVLGHWDHPYGRPWTRCEERATRLMADVVGAKPSEVVVMSSLSSNLHTMLTTFYKPEKGKRHKILYEARAFPSDQYALASAVALAGLDPRESLLAIEPREGETTLRTDDILATLEREKETAHTIMLGGIQYLSGQLFDVPAVTKRTRELGVVVGWDFAHAFANVPLALHDWDVDFAVWCTYKYGCAGPGAIAGAFVHERWGSIGMRTSIGRDAKAKPNAKGVDGLVRPAGWWGHVKSTRFTMPDSFEAITGAGGFQLSNPPLFEMACLLGSLETLSRAPALLAADGKAAAAAAEDVGSESYGHAVEASSGPVGFGHIMPALRQKSLRLTAYLEHLLLQPGFLPSSAHVSIVTPADPLQRGSQLSIRIPDAPKQEQQAPNGGEGQTNKDHVPPPISATTLVARVHKRAEKQRGLVADIRNPDMLRLAPLAQFSTFTDVFDAASALKEALEQEL</sequence>
<dbReference type="InterPro" id="IPR015424">
    <property type="entry name" value="PyrdxlP-dep_Trfase"/>
</dbReference>
<comment type="catalytic activity">
    <reaction evidence="4">
        <text>L-kynurenine + H2O = anthranilate + L-alanine + H(+)</text>
        <dbReference type="Rhea" id="RHEA:16813"/>
        <dbReference type="ChEBI" id="CHEBI:15377"/>
        <dbReference type="ChEBI" id="CHEBI:15378"/>
        <dbReference type="ChEBI" id="CHEBI:16567"/>
        <dbReference type="ChEBI" id="CHEBI:57959"/>
        <dbReference type="ChEBI" id="CHEBI:57972"/>
        <dbReference type="EC" id="3.7.1.3"/>
    </reaction>
</comment>
<dbReference type="NCBIfam" id="TIGR01814">
    <property type="entry name" value="kynureninase"/>
    <property type="match status" value="1"/>
</dbReference>
<dbReference type="SUPFAM" id="SSF53383">
    <property type="entry name" value="PLP-dependent transferases"/>
    <property type="match status" value="1"/>
</dbReference>
<dbReference type="HAMAP" id="MF_01970">
    <property type="entry name" value="Kynureninase"/>
    <property type="match status" value="1"/>
</dbReference>
<comment type="similarity">
    <text evidence="4">Belongs to the kynureninase family.</text>
</comment>
<gene>
    <name evidence="4" type="primary">BNA5</name>
    <name evidence="7" type="ORF">FA10DRAFT_302325</name>
</gene>
<dbReference type="PANTHER" id="PTHR14084">
    <property type="entry name" value="KYNURENINASE"/>
    <property type="match status" value="1"/>
</dbReference>
<name>A0A316YHL6_9BASI</name>
<evidence type="ECO:0000256" key="1">
    <source>
        <dbReference type="ARBA" id="ARBA00022642"/>
    </source>
</evidence>
<dbReference type="InParanoid" id="A0A316YHL6"/>
<comment type="cofactor">
    <cofactor evidence="4">
        <name>pyridoxal 5'-phosphate</name>
        <dbReference type="ChEBI" id="CHEBI:597326"/>
    </cofactor>
</comment>
<dbReference type="Gene3D" id="3.40.640.10">
    <property type="entry name" value="Type I PLP-dependent aspartate aminotransferase-like (Major domain)"/>
    <property type="match status" value="1"/>
</dbReference>
<accession>A0A316YHL6</accession>
<comment type="catalytic activity">
    <reaction evidence="4">
        <text>3-hydroxy-L-kynurenine + H2O = 3-hydroxyanthranilate + L-alanine + H(+)</text>
        <dbReference type="Rhea" id="RHEA:25143"/>
        <dbReference type="ChEBI" id="CHEBI:15377"/>
        <dbReference type="ChEBI" id="CHEBI:15378"/>
        <dbReference type="ChEBI" id="CHEBI:36559"/>
        <dbReference type="ChEBI" id="CHEBI:57972"/>
        <dbReference type="ChEBI" id="CHEBI:58125"/>
    </reaction>
</comment>
<feature type="binding site" evidence="4">
    <location>
        <position position="146"/>
    </location>
    <ligand>
        <name>pyridoxal 5'-phosphate</name>
        <dbReference type="ChEBI" id="CHEBI:597326"/>
    </ligand>
</feature>
<dbReference type="InterPro" id="IPR010111">
    <property type="entry name" value="Kynureninase"/>
</dbReference>
<evidence type="ECO:0000256" key="4">
    <source>
        <dbReference type="HAMAP-Rule" id="MF_03017"/>
    </source>
</evidence>
<feature type="domain" description="Aminotransferase class V" evidence="6">
    <location>
        <begin position="120"/>
        <end position="294"/>
    </location>
</feature>
<dbReference type="GO" id="GO:0097053">
    <property type="term" value="P:L-kynurenine catabolic process"/>
    <property type="evidence" value="ECO:0007669"/>
    <property type="project" value="UniProtKB-UniRule"/>
</dbReference>
<dbReference type="EC" id="3.7.1.3" evidence="4"/>
<comment type="subunit">
    <text evidence="4">Homodimer.</text>
</comment>
<evidence type="ECO:0000256" key="3">
    <source>
        <dbReference type="ARBA" id="ARBA00022898"/>
    </source>
</evidence>
<dbReference type="UniPathway" id="UPA00334">
    <property type="reaction ID" value="UER00455"/>
</dbReference>
<comment type="function">
    <text evidence="4">Catalyzes the cleavage of L-kynurenine (L-Kyn) and L-3-hydroxykynurenine (L-3OHKyn) into anthranilic acid (AA) and 3-hydroxyanthranilic acid (3-OHAA), respectively.</text>
</comment>
<comment type="subcellular location">
    <subcellularLocation>
        <location evidence="4">Cytoplasm</location>
    </subcellularLocation>
</comment>
<dbReference type="EMBL" id="KZ819637">
    <property type="protein sequence ID" value="PWN88927.1"/>
    <property type="molecule type" value="Genomic_DNA"/>
</dbReference>
<feature type="region of interest" description="Disordered" evidence="5">
    <location>
        <begin position="474"/>
        <end position="496"/>
    </location>
</feature>
<dbReference type="PANTHER" id="PTHR14084:SF0">
    <property type="entry name" value="KYNURENINASE"/>
    <property type="match status" value="1"/>
</dbReference>
<feature type="binding site" evidence="4">
    <location>
        <position position="334"/>
    </location>
    <ligand>
        <name>pyridoxal 5'-phosphate</name>
        <dbReference type="ChEBI" id="CHEBI:597326"/>
    </ligand>
</feature>
<dbReference type="Proteomes" id="UP000245768">
    <property type="component" value="Unassembled WGS sequence"/>
</dbReference>
<dbReference type="InterPro" id="IPR000192">
    <property type="entry name" value="Aminotrans_V_dom"/>
</dbReference>
<organism evidence="7 8">
    <name type="scientific">Acaromyces ingoldii</name>
    <dbReference type="NCBI Taxonomy" id="215250"/>
    <lineage>
        <taxon>Eukaryota</taxon>
        <taxon>Fungi</taxon>
        <taxon>Dikarya</taxon>
        <taxon>Basidiomycota</taxon>
        <taxon>Ustilaginomycotina</taxon>
        <taxon>Exobasidiomycetes</taxon>
        <taxon>Exobasidiales</taxon>
        <taxon>Cryptobasidiaceae</taxon>
        <taxon>Acaromyces</taxon>
    </lineage>
</organism>
<reference evidence="7" key="1">
    <citation type="journal article" date="2018" name="Mol. Biol. Evol.">
        <title>Broad Genomic Sampling Reveals a Smut Pathogenic Ancestry of the Fungal Clade Ustilaginomycotina.</title>
        <authorList>
            <person name="Kijpornyongpan T."/>
            <person name="Mondo S.J."/>
            <person name="Barry K."/>
            <person name="Sandor L."/>
            <person name="Lee J."/>
            <person name="Lipzen A."/>
            <person name="Pangilinan J."/>
            <person name="LaButti K."/>
            <person name="Hainaut M."/>
            <person name="Henrissat B."/>
            <person name="Grigoriev I.V."/>
            <person name="Spatafora J.W."/>
            <person name="Aime M.C."/>
        </authorList>
    </citation>
    <scope>NUCLEOTIDE SEQUENCE [LARGE SCALE GENOMIC DNA]</scope>
    <source>
        <strain evidence="7">MCA 4198</strain>
    </source>
</reference>
<dbReference type="GO" id="GO:0019805">
    <property type="term" value="P:quinolinate biosynthetic process"/>
    <property type="evidence" value="ECO:0007669"/>
    <property type="project" value="UniProtKB-UniRule"/>
</dbReference>
<evidence type="ECO:0000313" key="7">
    <source>
        <dbReference type="EMBL" id="PWN88927.1"/>
    </source>
</evidence>
<evidence type="ECO:0000256" key="5">
    <source>
        <dbReference type="SAM" id="MobiDB-lite"/>
    </source>
</evidence>
<dbReference type="GO" id="GO:0034354">
    <property type="term" value="P:'de novo' NAD+ biosynthetic process from L-tryptophan"/>
    <property type="evidence" value="ECO:0007669"/>
    <property type="project" value="UniProtKB-UniRule"/>
</dbReference>
<dbReference type="UniPathway" id="UPA00253">
    <property type="reaction ID" value="UER00329"/>
</dbReference>